<evidence type="ECO:0000313" key="2">
    <source>
        <dbReference type="Proteomes" id="UP000006352"/>
    </source>
</evidence>
<proteinExistence type="predicted"/>
<dbReference type="InParanoid" id="J7SCK5"/>
<dbReference type="EMBL" id="HE797724">
    <property type="protein sequence ID" value="CCM07266.1"/>
    <property type="molecule type" value="Genomic_DNA"/>
</dbReference>
<evidence type="ECO:0000313" key="1">
    <source>
        <dbReference type="EMBL" id="CCM07266.1"/>
    </source>
</evidence>
<dbReference type="AlphaFoldDB" id="J7SCK5"/>
<dbReference type="GeneID" id="24102166"/>
<keyword evidence="2" id="KW-1185">Reference proteome</keyword>
<sequence length="70" mass="6457">MNTGSSSGLGLTGDLGGSGLGSVGTGTGCCSSTGTGGLIGSGESKILEKKLGLTVGLVSVDSLGKGLVVN</sequence>
<protein>
    <submittedName>
        <fullName evidence="1">Uncharacterized protein</fullName>
    </submittedName>
</protein>
<gene>
    <name evidence="1" type="ORF">FIBRA_09614</name>
</gene>
<dbReference type="Proteomes" id="UP000006352">
    <property type="component" value="Unassembled WGS sequence"/>
</dbReference>
<dbReference type="HOGENOM" id="CLU_2757803_0_0_1"/>
<accession>J7SCK5</accession>
<reference evidence="1 2" key="1">
    <citation type="journal article" date="2012" name="Appl. Environ. Microbiol.">
        <title>Short-read sequencing for genomic analysis of the brown rot fungus Fibroporia radiculosa.</title>
        <authorList>
            <person name="Tang J.D."/>
            <person name="Perkins A.D."/>
            <person name="Sonstegard T.S."/>
            <person name="Schroeder S.G."/>
            <person name="Burgess S.C."/>
            <person name="Diehl S.V."/>
        </authorList>
    </citation>
    <scope>NUCLEOTIDE SEQUENCE [LARGE SCALE GENOMIC DNA]</scope>
    <source>
        <strain evidence="1 2">TFFH 294</strain>
    </source>
</reference>
<name>J7SCK5_9APHY</name>
<organism evidence="1 2">
    <name type="scientific">Fibroporia radiculosa</name>
    <dbReference type="NCBI Taxonomy" id="599839"/>
    <lineage>
        <taxon>Eukaryota</taxon>
        <taxon>Fungi</taxon>
        <taxon>Dikarya</taxon>
        <taxon>Basidiomycota</taxon>
        <taxon>Agaricomycotina</taxon>
        <taxon>Agaricomycetes</taxon>
        <taxon>Polyporales</taxon>
        <taxon>Fibroporiaceae</taxon>
        <taxon>Fibroporia</taxon>
    </lineage>
</organism>
<dbReference type="RefSeq" id="XP_012177287.1">
    <property type="nucleotide sequence ID" value="XM_012321897.1"/>
</dbReference>